<dbReference type="AlphaFoldDB" id="A0AAN7IAE5"/>
<keyword evidence="2" id="KW-0732">Signal</keyword>
<evidence type="ECO:0000256" key="1">
    <source>
        <dbReference type="SAM" id="MobiDB-lite"/>
    </source>
</evidence>
<evidence type="ECO:0000313" key="3">
    <source>
        <dbReference type="EMBL" id="KAK4566796.1"/>
    </source>
</evidence>
<dbReference type="EMBL" id="JAXUIC010000010">
    <property type="protein sequence ID" value="KAK4566796.1"/>
    <property type="molecule type" value="Genomic_DNA"/>
</dbReference>
<comment type="caution">
    <text evidence="3">The sequence shown here is derived from an EMBL/GenBank/DDBJ whole genome shotgun (WGS) entry which is preliminary data.</text>
</comment>
<protein>
    <submittedName>
        <fullName evidence="3">Uncharacterized protein</fullName>
    </submittedName>
</protein>
<sequence length="188" mass="20033">MLPPFFVEILLLAAVALLLTSLPSYEARKILQNPMKRNQDQVPPTFVPVPNPLSQKALPTDQINVSSLLGGPDCAPHVPVPPSAPSPVTYIPSSAMRQTKNPPHPSMLHDAYHVSPPNLSTRIIPPSTTAYHNTAPLLGTPQMSPLPLSVNTAPLPQKSPLPPSVNTASLPQKSPLPPFVSNRGTSIP</sequence>
<evidence type="ECO:0000256" key="2">
    <source>
        <dbReference type="SAM" id="SignalP"/>
    </source>
</evidence>
<feature type="chain" id="PRO_5042901412" evidence="2">
    <location>
        <begin position="28"/>
        <end position="188"/>
    </location>
</feature>
<proteinExistence type="predicted"/>
<dbReference type="Proteomes" id="UP001324115">
    <property type="component" value="Unassembled WGS sequence"/>
</dbReference>
<accession>A0AAN7IAE5</accession>
<feature type="region of interest" description="Disordered" evidence="1">
    <location>
        <begin position="148"/>
        <end position="188"/>
    </location>
</feature>
<evidence type="ECO:0000313" key="4">
    <source>
        <dbReference type="Proteomes" id="UP001324115"/>
    </source>
</evidence>
<keyword evidence="4" id="KW-1185">Reference proteome</keyword>
<name>A0AAN7IAE5_QUERU</name>
<gene>
    <name evidence="3" type="ORF">RGQ29_002875</name>
</gene>
<reference evidence="3 4" key="1">
    <citation type="journal article" date="2023" name="G3 (Bethesda)">
        <title>A haplotype-resolved chromosome-scale genome for Quercus rubra L. provides insights into the genetics of adaptive traits for red oak species.</title>
        <authorList>
            <person name="Kapoor B."/>
            <person name="Jenkins J."/>
            <person name="Schmutz J."/>
            <person name="Zhebentyayeva T."/>
            <person name="Kuelheim C."/>
            <person name="Coggeshall M."/>
            <person name="Heim C."/>
            <person name="Lasky J.R."/>
            <person name="Leites L."/>
            <person name="Islam-Faridi N."/>
            <person name="Romero-Severson J."/>
            <person name="DeLeo V.L."/>
            <person name="Lucas S.M."/>
            <person name="Lazic D."/>
            <person name="Gailing O."/>
            <person name="Carlson J."/>
            <person name="Staton M."/>
        </authorList>
    </citation>
    <scope>NUCLEOTIDE SEQUENCE [LARGE SCALE GENOMIC DNA]</scope>
    <source>
        <strain evidence="3">Pseudo-F2</strain>
    </source>
</reference>
<feature type="signal peptide" evidence="2">
    <location>
        <begin position="1"/>
        <end position="27"/>
    </location>
</feature>
<organism evidence="3 4">
    <name type="scientific">Quercus rubra</name>
    <name type="common">Northern red oak</name>
    <name type="synonym">Quercus borealis</name>
    <dbReference type="NCBI Taxonomy" id="3512"/>
    <lineage>
        <taxon>Eukaryota</taxon>
        <taxon>Viridiplantae</taxon>
        <taxon>Streptophyta</taxon>
        <taxon>Embryophyta</taxon>
        <taxon>Tracheophyta</taxon>
        <taxon>Spermatophyta</taxon>
        <taxon>Magnoliopsida</taxon>
        <taxon>eudicotyledons</taxon>
        <taxon>Gunneridae</taxon>
        <taxon>Pentapetalae</taxon>
        <taxon>rosids</taxon>
        <taxon>fabids</taxon>
        <taxon>Fagales</taxon>
        <taxon>Fagaceae</taxon>
        <taxon>Quercus</taxon>
    </lineage>
</organism>